<dbReference type="Gene3D" id="2.70.150.10">
    <property type="entry name" value="Calcium-transporting ATPase, cytoplasmic transduction domain A"/>
    <property type="match status" value="1"/>
</dbReference>
<dbReference type="EMBL" id="BAAAFD010000011">
    <property type="protein sequence ID" value="GAA0859330.1"/>
    <property type="molecule type" value="Genomic_DNA"/>
</dbReference>
<evidence type="ECO:0000256" key="7">
    <source>
        <dbReference type="ARBA" id="ARBA00022967"/>
    </source>
</evidence>
<proteinExistence type="inferred from homology"/>
<evidence type="ECO:0000256" key="2">
    <source>
        <dbReference type="ARBA" id="ARBA00005675"/>
    </source>
</evidence>
<feature type="domain" description="Cation-transporting P-type ATPase N-terminal" evidence="11">
    <location>
        <begin position="6"/>
        <end position="79"/>
    </location>
</feature>
<protein>
    <submittedName>
        <fullName evidence="12">Cation-transporting P-type ATPase</fullName>
    </submittedName>
</protein>
<feature type="transmembrane region" description="Helical" evidence="10">
    <location>
        <begin position="723"/>
        <end position="741"/>
    </location>
</feature>
<comment type="subcellular location">
    <subcellularLocation>
        <location evidence="1">Cell membrane</location>
        <topology evidence="1">Multi-pass membrane protein</topology>
    </subcellularLocation>
</comment>
<gene>
    <name evidence="12" type="ORF">GCM10009114_32400</name>
</gene>
<feature type="transmembrane region" description="Helical" evidence="10">
    <location>
        <begin position="83"/>
        <end position="99"/>
    </location>
</feature>
<dbReference type="InterPro" id="IPR001757">
    <property type="entry name" value="P_typ_ATPase"/>
</dbReference>
<feature type="transmembrane region" description="Helical" evidence="10">
    <location>
        <begin position="247"/>
        <end position="270"/>
    </location>
</feature>
<evidence type="ECO:0000256" key="6">
    <source>
        <dbReference type="ARBA" id="ARBA00022840"/>
    </source>
</evidence>
<feature type="transmembrane region" description="Helical" evidence="10">
    <location>
        <begin position="858"/>
        <end position="883"/>
    </location>
</feature>
<keyword evidence="7" id="KW-1278">Translocase</keyword>
<dbReference type="SUPFAM" id="SSF81665">
    <property type="entry name" value="Calcium ATPase, transmembrane domain M"/>
    <property type="match status" value="1"/>
</dbReference>
<keyword evidence="9 10" id="KW-0472">Membrane</keyword>
<dbReference type="Proteomes" id="UP001500359">
    <property type="component" value="Unassembled WGS sequence"/>
</dbReference>
<dbReference type="InterPro" id="IPR023214">
    <property type="entry name" value="HAD_sf"/>
</dbReference>
<keyword evidence="8 10" id="KW-1133">Transmembrane helix</keyword>
<dbReference type="Pfam" id="PF00122">
    <property type="entry name" value="E1-E2_ATPase"/>
    <property type="match status" value="1"/>
</dbReference>
<dbReference type="Pfam" id="PF13246">
    <property type="entry name" value="Cation_ATPase"/>
    <property type="match status" value="1"/>
</dbReference>
<feature type="transmembrane region" description="Helical" evidence="10">
    <location>
        <begin position="693"/>
        <end position="717"/>
    </location>
</feature>
<evidence type="ECO:0000313" key="12">
    <source>
        <dbReference type="EMBL" id="GAA0859330.1"/>
    </source>
</evidence>
<dbReference type="SFLD" id="SFLDS00003">
    <property type="entry name" value="Haloacid_Dehalogenase"/>
    <property type="match status" value="1"/>
</dbReference>
<evidence type="ECO:0000256" key="8">
    <source>
        <dbReference type="ARBA" id="ARBA00022989"/>
    </source>
</evidence>
<dbReference type="InterPro" id="IPR006068">
    <property type="entry name" value="ATPase_P-typ_cation-transptr_C"/>
</dbReference>
<dbReference type="Pfam" id="PF00690">
    <property type="entry name" value="Cation_ATPase_N"/>
    <property type="match status" value="1"/>
</dbReference>
<evidence type="ECO:0000259" key="11">
    <source>
        <dbReference type="SMART" id="SM00831"/>
    </source>
</evidence>
<feature type="transmembrane region" description="Helical" evidence="10">
    <location>
        <begin position="59"/>
        <end position="77"/>
    </location>
</feature>
<dbReference type="SUPFAM" id="SSF56784">
    <property type="entry name" value="HAD-like"/>
    <property type="match status" value="1"/>
</dbReference>
<dbReference type="SFLD" id="SFLDG00002">
    <property type="entry name" value="C1.7:_P-type_atpase_like"/>
    <property type="match status" value="1"/>
</dbReference>
<dbReference type="InterPro" id="IPR050510">
    <property type="entry name" value="Cation_transp_ATPase_P-type"/>
</dbReference>
<keyword evidence="4 10" id="KW-0812">Transmembrane</keyword>
<keyword evidence="13" id="KW-1185">Reference proteome</keyword>
<dbReference type="SUPFAM" id="SSF81660">
    <property type="entry name" value="Metal cation-transporting ATPase, ATP-binding domain N"/>
    <property type="match status" value="1"/>
</dbReference>
<keyword evidence="5" id="KW-0547">Nucleotide-binding</keyword>
<dbReference type="PANTHER" id="PTHR43294">
    <property type="entry name" value="SODIUM/POTASSIUM-TRANSPORTING ATPASE SUBUNIT ALPHA"/>
    <property type="match status" value="1"/>
</dbReference>
<evidence type="ECO:0000256" key="5">
    <source>
        <dbReference type="ARBA" id="ARBA00022741"/>
    </source>
</evidence>
<evidence type="ECO:0000313" key="13">
    <source>
        <dbReference type="Proteomes" id="UP001500359"/>
    </source>
</evidence>
<feature type="transmembrane region" description="Helical" evidence="10">
    <location>
        <begin position="761"/>
        <end position="784"/>
    </location>
</feature>
<evidence type="ECO:0000256" key="4">
    <source>
        <dbReference type="ARBA" id="ARBA00022692"/>
    </source>
</evidence>
<dbReference type="InterPro" id="IPR023298">
    <property type="entry name" value="ATPase_P-typ_TM_dom_sf"/>
</dbReference>
<dbReference type="InterPro" id="IPR008250">
    <property type="entry name" value="ATPase_P-typ_transduc_dom_A_sf"/>
</dbReference>
<dbReference type="Gene3D" id="3.40.50.1000">
    <property type="entry name" value="HAD superfamily/HAD-like"/>
    <property type="match status" value="1"/>
</dbReference>
<dbReference type="Pfam" id="PF08282">
    <property type="entry name" value="Hydrolase_3"/>
    <property type="match status" value="1"/>
</dbReference>
<feature type="transmembrane region" description="Helical" evidence="10">
    <location>
        <begin position="276"/>
        <end position="299"/>
    </location>
</feature>
<dbReference type="InterPro" id="IPR036412">
    <property type="entry name" value="HAD-like_sf"/>
</dbReference>
<dbReference type="RefSeq" id="WP_343861874.1">
    <property type="nucleotide sequence ID" value="NZ_BAAAFD010000011.1"/>
</dbReference>
<dbReference type="PRINTS" id="PR00120">
    <property type="entry name" value="HATPASE"/>
</dbReference>
<name>A0ABN1LRU3_9ALTE</name>
<dbReference type="PROSITE" id="PS00154">
    <property type="entry name" value="ATPASE_E1_E2"/>
    <property type="match status" value="1"/>
</dbReference>
<dbReference type="SUPFAM" id="SSF81653">
    <property type="entry name" value="Calcium ATPase, transduction domain A"/>
    <property type="match status" value="1"/>
</dbReference>
<dbReference type="Gene3D" id="1.20.1110.10">
    <property type="entry name" value="Calcium-transporting ATPase, transmembrane domain"/>
    <property type="match status" value="1"/>
</dbReference>
<evidence type="ECO:0000256" key="10">
    <source>
        <dbReference type="SAM" id="Phobius"/>
    </source>
</evidence>
<dbReference type="InterPro" id="IPR023299">
    <property type="entry name" value="ATPase_P-typ_cyto_dom_N"/>
</dbReference>
<dbReference type="SMART" id="SM00831">
    <property type="entry name" value="Cation_ATPase_N"/>
    <property type="match status" value="1"/>
</dbReference>
<dbReference type="InterPro" id="IPR044492">
    <property type="entry name" value="P_typ_ATPase_HD_dom"/>
</dbReference>
<dbReference type="Pfam" id="PF00689">
    <property type="entry name" value="Cation_ATPase_C"/>
    <property type="match status" value="1"/>
</dbReference>
<accession>A0ABN1LRU3</accession>
<dbReference type="InterPro" id="IPR059000">
    <property type="entry name" value="ATPase_P-type_domA"/>
</dbReference>
<dbReference type="SFLD" id="SFLDF00027">
    <property type="entry name" value="p-type_atpase"/>
    <property type="match status" value="1"/>
</dbReference>
<reference evidence="12 13" key="1">
    <citation type="journal article" date="2019" name="Int. J. Syst. Evol. Microbiol.">
        <title>The Global Catalogue of Microorganisms (GCM) 10K type strain sequencing project: providing services to taxonomists for standard genome sequencing and annotation.</title>
        <authorList>
            <consortium name="The Broad Institute Genomics Platform"/>
            <consortium name="The Broad Institute Genome Sequencing Center for Infectious Disease"/>
            <person name="Wu L."/>
            <person name="Ma J."/>
        </authorList>
    </citation>
    <scope>NUCLEOTIDE SEQUENCE [LARGE SCALE GENOMIC DNA]</scope>
    <source>
        <strain evidence="12 13">JCM 15896</strain>
    </source>
</reference>
<feature type="transmembrane region" description="Helical" evidence="10">
    <location>
        <begin position="796"/>
        <end position="814"/>
    </location>
</feature>
<dbReference type="Gene3D" id="3.40.1110.10">
    <property type="entry name" value="Calcium-transporting ATPase, cytoplasmic domain N"/>
    <property type="match status" value="1"/>
</dbReference>
<dbReference type="NCBIfam" id="TIGR01494">
    <property type="entry name" value="ATPase_P-type"/>
    <property type="match status" value="3"/>
</dbReference>
<dbReference type="InterPro" id="IPR004014">
    <property type="entry name" value="ATPase_P-typ_cation-transptr_N"/>
</dbReference>
<comment type="similarity">
    <text evidence="2">Belongs to the cation transport ATPase (P-type) (TC 3.A.3) family. Type IIA subfamily.</text>
</comment>
<sequence length="905" mass="98106">MSANIVPHNSTVDEVFSTFQSSEAGLSQQLASERLSLYGKNSLPLAPARSAWKRFFSQFHNVLIYVLIGSGVLSILLQHYVDSGVIFAVVLVNAIIGFIQEGKAENALRTIMSMTKSQCMVVRNGALESIDSSELVIGDVVMLQAGDRVPADIRLFFSKDFRCDESALTGEAQPVSKRITPIEGNVPLAERKNMAYMGTMVTYGLARGVVTHTALASQIGEISNLVGKVKLMQTPLQLQLARFAHQLTIGIIVVSVLTMVLGIFIHQYALGDMFQAAIGIAVSSIPEGLPAIVTIALAIGVQRMAKNNALVRRLPAVEVLGAVDVICSDKTGTLTANAMTAREVYTASGGYRISGEGYKPEGLIKSNSTSESVLIDHDSCFTQACVIALLCNDANIEHENGDWLLHGDPTEGALLTLALKHGLTVGSLQHDLPRIDILPFESEKRYMATLHHNTLGEVSLMVKGAPERLIDYASHQLDESGVQPVDKTQWLAMTADYGRRGMRVMALAMKRYNTKPDTLSHQEVESNLILVGLVGISDPPRKEAIDSIKMCHSAGIRVKMITGDSPVTAAAIGAELGLDVRRVLTGQEIDNLPAAQLSVLVEQVDVFARTSPSNKLQLVEALQKNRHVVAMTGDGVNDAPALKQANIGVAMGHKGTDAAKEAADFVLTDDNFSTIASAVREGRTVYDNIVKSIIFILPTNLAEALVIFTAIMLGRMMPITPAQILWVNMITAITLALALAFEHPEPNVMNKAPRPFGQGLFTVALLLRMVLVGVIGATIVFELFAYYRNNGSSIEYARAVAVNALVMIELFYLFTCRFLNQSVFSGHFLNGSQPMLIASAAVICLQLGFSYLPQSQQLFGLVSISLDDWLKIIVCTFPILLIVEVEKFVQRKLNNYNVKVAQSAT</sequence>
<comment type="caution">
    <text evidence="12">The sequence shown here is derived from an EMBL/GenBank/DDBJ whole genome shotgun (WGS) entry which is preliminary data.</text>
</comment>
<evidence type="ECO:0000256" key="9">
    <source>
        <dbReference type="ARBA" id="ARBA00023136"/>
    </source>
</evidence>
<keyword evidence="3" id="KW-1003">Cell membrane</keyword>
<keyword evidence="6" id="KW-0067">ATP-binding</keyword>
<dbReference type="PRINTS" id="PR00119">
    <property type="entry name" value="CATATPASE"/>
</dbReference>
<dbReference type="PANTHER" id="PTHR43294:SF21">
    <property type="entry name" value="CATION TRANSPORTING ATPASE"/>
    <property type="match status" value="1"/>
</dbReference>
<organism evidence="12 13">
    <name type="scientific">Aliiglaciecola litoralis</name>
    <dbReference type="NCBI Taxonomy" id="582857"/>
    <lineage>
        <taxon>Bacteria</taxon>
        <taxon>Pseudomonadati</taxon>
        <taxon>Pseudomonadota</taxon>
        <taxon>Gammaproteobacteria</taxon>
        <taxon>Alteromonadales</taxon>
        <taxon>Alteromonadaceae</taxon>
        <taxon>Aliiglaciecola</taxon>
    </lineage>
</organism>
<evidence type="ECO:0000256" key="1">
    <source>
        <dbReference type="ARBA" id="ARBA00004651"/>
    </source>
</evidence>
<dbReference type="InterPro" id="IPR018303">
    <property type="entry name" value="ATPase_P-typ_P_site"/>
</dbReference>
<feature type="transmembrane region" description="Helical" evidence="10">
    <location>
        <begin position="835"/>
        <end position="852"/>
    </location>
</feature>
<evidence type="ECO:0000256" key="3">
    <source>
        <dbReference type="ARBA" id="ARBA00022475"/>
    </source>
</evidence>